<dbReference type="EMBL" id="GL883010">
    <property type="protein sequence ID" value="EGG20644.1"/>
    <property type="molecule type" value="Genomic_DNA"/>
</dbReference>
<feature type="compositionally biased region" description="Low complexity" evidence="1">
    <location>
        <begin position="104"/>
        <end position="115"/>
    </location>
</feature>
<accession>F4PS98</accession>
<dbReference type="AlphaFoldDB" id="F4PS98"/>
<evidence type="ECO:0000313" key="4">
    <source>
        <dbReference type="Proteomes" id="UP000007797"/>
    </source>
</evidence>
<keyword evidence="4" id="KW-1185">Reference proteome</keyword>
<proteinExistence type="predicted"/>
<dbReference type="RefSeq" id="XP_004358494.1">
    <property type="nucleotide sequence ID" value="XM_004358437.1"/>
</dbReference>
<feature type="transmembrane region" description="Helical" evidence="2">
    <location>
        <begin position="54"/>
        <end position="75"/>
    </location>
</feature>
<organism evidence="3 4">
    <name type="scientific">Cavenderia fasciculata</name>
    <name type="common">Slime mold</name>
    <name type="synonym">Dictyostelium fasciculatum</name>
    <dbReference type="NCBI Taxonomy" id="261658"/>
    <lineage>
        <taxon>Eukaryota</taxon>
        <taxon>Amoebozoa</taxon>
        <taxon>Evosea</taxon>
        <taxon>Eumycetozoa</taxon>
        <taxon>Dictyostelia</taxon>
        <taxon>Acytosteliales</taxon>
        <taxon>Cavenderiaceae</taxon>
        <taxon>Cavenderia</taxon>
    </lineage>
</organism>
<dbReference type="Proteomes" id="UP000007797">
    <property type="component" value="Unassembled WGS sequence"/>
</dbReference>
<feature type="region of interest" description="Disordered" evidence="1">
    <location>
        <begin position="83"/>
        <end position="115"/>
    </location>
</feature>
<keyword evidence="2" id="KW-1133">Transmembrane helix</keyword>
<protein>
    <recommendedName>
        <fullName evidence="5">Transmembrane protein</fullName>
    </recommendedName>
</protein>
<reference evidence="4" key="1">
    <citation type="journal article" date="2011" name="Genome Res.">
        <title>Phylogeny-wide analysis of social amoeba genomes highlights ancient origins for complex intercellular communication.</title>
        <authorList>
            <person name="Heidel A.J."/>
            <person name="Lawal H.M."/>
            <person name="Felder M."/>
            <person name="Schilde C."/>
            <person name="Helps N.R."/>
            <person name="Tunggal B."/>
            <person name="Rivero F."/>
            <person name="John U."/>
            <person name="Schleicher M."/>
            <person name="Eichinger L."/>
            <person name="Platzer M."/>
            <person name="Noegel A.A."/>
            <person name="Schaap P."/>
            <person name="Gloeckner G."/>
        </authorList>
    </citation>
    <scope>NUCLEOTIDE SEQUENCE [LARGE SCALE GENOMIC DNA]</scope>
    <source>
        <strain evidence="4">SH3</strain>
    </source>
</reference>
<evidence type="ECO:0000313" key="3">
    <source>
        <dbReference type="EMBL" id="EGG20644.1"/>
    </source>
</evidence>
<sequence length="115" mass="13399">MTDFFPINPSLSSLCLSRIELEMATESAEDVRWYHRIMDDEETVKMEKEEKKEIIFWSFYSVFNPFGVFALVDSIRRKKKRAKNRKNGVVPGLKEVTTDPASPNNNNLQKLDINN</sequence>
<evidence type="ECO:0000256" key="1">
    <source>
        <dbReference type="SAM" id="MobiDB-lite"/>
    </source>
</evidence>
<keyword evidence="2" id="KW-0472">Membrane</keyword>
<dbReference type="KEGG" id="dfa:DFA_00505"/>
<evidence type="ECO:0000256" key="2">
    <source>
        <dbReference type="SAM" id="Phobius"/>
    </source>
</evidence>
<name>F4PS98_CACFS</name>
<evidence type="ECO:0008006" key="5">
    <source>
        <dbReference type="Google" id="ProtNLM"/>
    </source>
</evidence>
<gene>
    <name evidence="3" type="ORF">DFA_00505</name>
</gene>
<keyword evidence="2" id="KW-0812">Transmembrane</keyword>
<dbReference type="GeneID" id="14873416"/>